<protein>
    <submittedName>
        <fullName evidence="2">Dienelactone hydrolase</fullName>
    </submittedName>
</protein>
<dbReference type="RefSeq" id="WP_219916447.1">
    <property type="nucleotide sequence ID" value="NZ_JABUHM010000015.1"/>
</dbReference>
<dbReference type="PANTHER" id="PTHR46623">
    <property type="entry name" value="CARBOXYMETHYLENEBUTENOLIDASE-RELATED"/>
    <property type="match status" value="1"/>
</dbReference>
<dbReference type="GO" id="GO:0016787">
    <property type="term" value="F:hydrolase activity"/>
    <property type="evidence" value="ECO:0007669"/>
    <property type="project" value="UniProtKB-KW"/>
</dbReference>
<dbReference type="SUPFAM" id="SSF53474">
    <property type="entry name" value="alpha/beta-Hydrolases"/>
    <property type="match status" value="1"/>
</dbReference>
<dbReference type="InterPro" id="IPR029058">
    <property type="entry name" value="AB_hydrolase_fold"/>
</dbReference>
<reference evidence="2 3" key="1">
    <citation type="journal article" date="2015" name="Stand. Genomic Sci.">
        <title>Genomic Encyclopedia of Bacterial and Archaeal Type Strains, Phase III: the genomes of soil and plant-associated and newly described type strains.</title>
        <authorList>
            <person name="Whitman W.B."/>
            <person name="Woyke T."/>
            <person name="Klenk H.P."/>
            <person name="Zhou Y."/>
            <person name="Lilburn T.G."/>
            <person name="Beck B.J."/>
            <person name="De Vos P."/>
            <person name="Vandamme P."/>
            <person name="Eisen J.A."/>
            <person name="Garrity G."/>
            <person name="Hugenholtz P."/>
            <person name="Kyrpides N.C."/>
        </authorList>
    </citation>
    <scope>NUCLEOTIDE SEQUENCE [LARGE SCALE GENOMIC DNA]</scope>
    <source>
        <strain evidence="2 3">CV53</strain>
    </source>
</reference>
<keyword evidence="2" id="KW-0378">Hydrolase</keyword>
<dbReference type="Proteomes" id="UP000295689">
    <property type="component" value="Unassembled WGS sequence"/>
</dbReference>
<gene>
    <name evidence="2" type="ORF">EV146_104318</name>
</gene>
<evidence type="ECO:0000259" key="1">
    <source>
        <dbReference type="Pfam" id="PF01738"/>
    </source>
</evidence>
<proteinExistence type="predicted"/>
<accession>A0A4R2BGN4</accession>
<dbReference type="PANTHER" id="PTHR46623:SF6">
    <property type="entry name" value="ALPHA_BETA-HYDROLASES SUPERFAMILY PROTEIN"/>
    <property type="match status" value="1"/>
</dbReference>
<organism evidence="2 3">
    <name type="scientific">Mesobacillus foraminis</name>
    <dbReference type="NCBI Taxonomy" id="279826"/>
    <lineage>
        <taxon>Bacteria</taxon>
        <taxon>Bacillati</taxon>
        <taxon>Bacillota</taxon>
        <taxon>Bacilli</taxon>
        <taxon>Bacillales</taxon>
        <taxon>Bacillaceae</taxon>
        <taxon>Mesobacillus</taxon>
    </lineage>
</organism>
<feature type="domain" description="Dienelactone hydrolase" evidence="1">
    <location>
        <begin position="7"/>
        <end position="194"/>
    </location>
</feature>
<dbReference type="EMBL" id="SLVV01000004">
    <property type="protein sequence ID" value="TCN26208.1"/>
    <property type="molecule type" value="Genomic_DNA"/>
</dbReference>
<evidence type="ECO:0000313" key="3">
    <source>
        <dbReference type="Proteomes" id="UP000295689"/>
    </source>
</evidence>
<sequence>MQKLRQKDRLIIVLHEIYGINQHIQDYCIRLKECGFEVLCPNLLDRDEPFEYAEEERAYQYFMEQVGFARALEKLKALLSKVKNEYTKIYLIGFSVGATTAWLCNEQECLDGIVGYYGSRIRNYRDKKQLAPVMLFLPQEEPAFDVNEFISSLDKRNIMIHKFSGRHGFGDPYHSHHHSESAREAFEKVLEFIRGIESHLKYS</sequence>
<evidence type="ECO:0000313" key="2">
    <source>
        <dbReference type="EMBL" id="TCN26208.1"/>
    </source>
</evidence>
<dbReference type="InterPro" id="IPR002925">
    <property type="entry name" value="Dienelactn_hydro"/>
</dbReference>
<dbReference type="Pfam" id="PF01738">
    <property type="entry name" value="DLH"/>
    <property type="match status" value="1"/>
</dbReference>
<dbReference type="Gene3D" id="3.40.50.1820">
    <property type="entry name" value="alpha/beta hydrolase"/>
    <property type="match status" value="1"/>
</dbReference>
<comment type="caution">
    <text evidence="2">The sequence shown here is derived from an EMBL/GenBank/DDBJ whole genome shotgun (WGS) entry which is preliminary data.</text>
</comment>
<dbReference type="AlphaFoldDB" id="A0A4R2BGN4"/>
<keyword evidence="3" id="KW-1185">Reference proteome</keyword>
<dbReference type="InterPro" id="IPR051049">
    <property type="entry name" value="Dienelactone_hydrolase-like"/>
</dbReference>
<name>A0A4R2BGN4_9BACI</name>